<comment type="similarity">
    <text evidence="1">Belongs to the DprA/Smf family.</text>
</comment>
<dbReference type="AlphaFoldDB" id="A0A3H9IIK0"/>
<dbReference type="Proteomes" id="UP000557830">
    <property type="component" value="Unassembled WGS sequence"/>
</dbReference>
<dbReference type="EMBL" id="AACSIE010000002">
    <property type="protein sequence ID" value="EAL9204058.1"/>
    <property type="molecule type" value="Genomic_DNA"/>
</dbReference>
<proteinExistence type="inferred from homology"/>
<evidence type="ECO:0000313" key="6">
    <source>
        <dbReference type="Proteomes" id="UP000409545"/>
    </source>
</evidence>
<accession>A0A3H9IIK0</accession>
<organism evidence="3 8">
    <name type="scientific">Campylobacter coli</name>
    <dbReference type="NCBI Taxonomy" id="195"/>
    <lineage>
        <taxon>Bacteria</taxon>
        <taxon>Pseudomonadati</taxon>
        <taxon>Campylobacterota</taxon>
        <taxon>Epsilonproteobacteria</taxon>
        <taxon>Campylobacterales</taxon>
        <taxon>Campylobacteraceae</taxon>
        <taxon>Campylobacter</taxon>
    </lineage>
</organism>
<dbReference type="Proteomes" id="UP000411403">
    <property type="component" value="Unassembled WGS sequence"/>
</dbReference>
<evidence type="ECO:0000313" key="3">
    <source>
        <dbReference type="EMBL" id="EAJ1077080.1"/>
    </source>
</evidence>
<sequence length="256" mass="28943">MQSELPSAYLELFKELKNPPKKLYYKGNLKLLEQRKIAIIGSRRMSTYTKNCVFELSNLLKNSKISVVSGGALGVDISASMAAMPNTIGVFANGLDEIYPRSNEKIIKQIYENALALSENESYYKPKPYDFLLRNRLIVALSEAVVVAQADLQSGSMQSARLALELNKPLYVLPQRKNESDGTNLLLQEKNANLLLDFKEFASCFGVIEEEKDEFLDFCRQGVSVDEATQIYREKVYEYELEGKISIEGLFIRVLV</sequence>
<dbReference type="PANTHER" id="PTHR43022">
    <property type="entry name" value="PROTEIN SMF"/>
    <property type="match status" value="1"/>
</dbReference>
<dbReference type="PANTHER" id="PTHR43022:SF1">
    <property type="entry name" value="PROTEIN SMF"/>
    <property type="match status" value="1"/>
</dbReference>
<evidence type="ECO:0000313" key="7">
    <source>
        <dbReference type="Proteomes" id="UP000411403"/>
    </source>
</evidence>
<reference evidence="6 8" key="1">
    <citation type="submission" date="2018-05" db="EMBL/GenBank/DDBJ databases">
        <authorList>
            <consortium name="NARMS: The National Antimicrobial Resistance Monitoring System"/>
        </authorList>
    </citation>
    <scope>NUCLEOTIDE SEQUENCE [LARGE SCALE GENOMIC DNA]</scope>
    <source>
        <strain evidence="5 7">CVM N17C171</strain>
        <strain evidence="3 8">FSIS1609200</strain>
        <strain evidence="4 6">FSIS1711007</strain>
    </source>
</reference>
<dbReference type="SUPFAM" id="SSF102405">
    <property type="entry name" value="MCP/YpsA-like"/>
    <property type="match status" value="1"/>
</dbReference>
<evidence type="ECO:0000259" key="2">
    <source>
        <dbReference type="Pfam" id="PF02481"/>
    </source>
</evidence>
<evidence type="ECO:0000256" key="1">
    <source>
        <dbReference type="ARBA" id="ARBA00006525"/>
    </source>
</evidence>
<evidence type="ECO:0000313" key="4">
    <source>
        <dbReference type="EMBL" id="EAK5103782.1"/>
    </source>
</evidence>
<protein>
    <submittedName>
        <fullName evidence="3">DNA-protecting protein DprA</fullName>
    </submittedName>
</protein>
<dbReference type="KEGG" id="ccoo:ATE51_02324"/>
<dbReference type="EMBL" id="AABUYW010000008">
    <property type="protein sequence ID" value="EAJ1077080.1"/>
    <property type="molecule type" value="Genomic_DNA"/>
</dbReference>
<dbReference type="GO" id="GO:0009294">
    <property type="term" value="P:DNA-mediated transformation"/>
    <property type="evidence" value="ECO:0007669"/>
    <property type="project" value="InterPro"/>
</dbReference>
<dbReference type="EMBL" id="AACGUZ010000008">
    <property type="protein sequence ID" value="EAK5103782.1"/>
    <property type="molecule type" value="Genomic_DNA"/>
</dbReference>
<evidence type="ECO:0000313" key="5">
    <source>
        <dbReference type="EMBL" id="EAL9204058.1"/>
    </source>
</evidence>
<dbReference type="Gene3D" id="3.40.50.450">
    <property type="match status" value="1"/>
</dbReference>
<dbReference type="NCBIfam" id="TIGR00732">
    <property type="entry name" value="dprA"/>
    <property type="match status" value="1"/>
</dbReference>
<evidence type="ECO:0000313" key="8">
    <source>
        <dbReference type="Proteomes" id="UP000557830"/>
    </source>
</evidence>
<dbReference type="Proteomes" id="UP000409545">
    <property type="component" value="Unassembled WGS sequence"/>
</dbReference>
<dbReference type="Pfam" id="PF02481">
    <property type="entry name" value="DNA_processg_A"/>
    <property type="match status" value="1"/>
</dbReference>
<name>A0A3H9IIK0_CAMCO</name>
<dbReference type="InterPro" id="IPR057666">
    <property type="entry name" value="DrpA_SLOG"/>
</dbReference>
<gene>
    <name evidence="3" type="primary">dprA</name>
    <name evidence="4" type="ORF">B9Q54_05805</name>
    <name evidence="3" type="ORF">BU953_05590</name>
    <name evidence="5" type="ORF">DYU70_02620</name>
</gene>
<feature type="domain" description="Smf/DprA SLOG" evidence="2">
    <location>
        <begin position="8"/>
        <end position="203"/>
    </location>
</feature>
<comment type="caution">
    <text evidence="3">The sequence shown here is derived from an EMBL/GenBank/DDBJ whole genome shotgun (WGS) entry which is preliminary data.</text>
</comment>
<dbReference type="InterPro" id="IPR003488">
    <property type="entry name" value="DprA"/>
</dbReference>
<dbReference type="KEGG" id="ccof:VC76_03185"/>
<dbReference type="RefSeq" id="WP_002776372.1">
    <property type="nucleotide sequence ID" value="NZ_AANOQZ020000011.1"/>
</dbReference>